<dbReference type="OrthoDB" id="3934656at2759"/>
<keyword evidence="2" id="KW-1185">Reference proteome</keyword>
<dbReference type="Proteomes" id="UP000283269">
    <property type="component" value="Unassembled WGS sequence"/>
</dbReference>
<gene>
    <name evidence="1" type="ORF">CVT25_013443</name>
</gene>
<dbReference type="EMBL" id="NHYD01003221">
    <property type="protein sequence ID" value="PPQ81713.1"/>
    <property type="molecule type" value="Genomic_DNA"/>
</dbReference>
<reference evidence="1 2" key="1">
    <citation type="journal article" date="2018" name="Evol. Lett.">
        <title>Horizontal gene cluster transfer increased hallucinogenic mushroom diversity.</title>
        <authorList>
            <person name="Reynolds H.T."/>
            <person name="Vijayakumar V."/>
            <person name="Gluck-Thaler E."/>
            <person name="Korotkin H.B."/>
            <person name="Matheny P.B."/>
            <person name="Slot J.C."/>
        </authorList>
    </citation>
    <scope>NUCLEOTIDE SEQUENCE [LARGE SCALE GENOMIC DNA]</scope>
    <source>
        <strain evidence="1 2">2631</strain>
    </source>
</reference>
<accession>A0A409WT62</accession>
<organism evidence="1 2">
    <name type="scientific">Psilocybe cyanescens</name>
    <dbReference type="NCBI Taxonomy" id="93625"/>
    <lineage>
        <taxon>Eukaryota</taxon>
        <taxon>Fungi</taxon>
        <taxon>Dikarya</taxon>
        <taxon>Basidiomycota</taxon>
        <taxon>Agaricomycotina</taxon>
        <taxon>Agaricomycetes</taxon>
        <taxon>Agaricomycetidae</taxon>
        <taxon>Agaricales</taxon>
        <taxon>Agaricineae</taxon>
        <taxon>Strophariaceae</taxon>
        <taxon>Psilocybe</taxon>
    </lineage>
</organism>
<comment type="caution">
    <text evidence="1">The sequence shown here is derived from an EMBL/GenBank/DDBJ whole genome shotgun (WGS) entry which is preliminary data.</text>
</comment>
<proteinExistence type="predicted"/>
<dbReference type="PROSITE" id="PS51257">
    <property type="entry name" value="PROKAR_LIPOPROTEIN"/>
    <property type="match status" value="1"/>
</dbReference>
<evidence type="ECO:0000313" key="1">
    <source>
        <dbReference type="EMBL" id="PPQ81713.1"/>
    </source>
</evidence>
<dbReference type="AlphaFoldDB" id="A0A409WT62"/>
<evidence type="ECO:0000313" key="2">
    <source>
        <dbReference type="Proteomes" id="UP000283269"/>
    </source>
</evidence>
<dbReference type="InParanoid" id="A0A409WT62"/>
<protein>
    <submittedName>
        <fullName evidence="1">Uncharacterized protein</fullName>
    </submittedName>
</protein>
<sequence length="76" mass="8773">MAIARIYVGKYVASSTMWPMITSVIACFDITKSKDEHGNYIEIDDGFEDYDVVKWVAAFMFHRSITYVLLQSKNQI</sequence>
<name>A0A409WT62_PSICY</name>